<gene>
    <name evidence="2" type="ORF">HHL23_09415</name>
</gene>
<dbReference type="EMBL" id="JABBGI010000010">
    <property type="protein sequence ID" value="NML70018.1"/>
    <property type="molecule type" value="Genomic_DNA"/>
</dbReference>
<evidence type="ECO:0000259" key="1">
    <source>
        <dbReference type="PROSITE" id="PS50943"/>
    </source>
</evidence>
<proteinExistence type="predicted"/>
<dbReference type="CDD" id="cd00093">
    <property type="entry name" value="HTH_XRE"/>
    <property type="match status" value="1"/>
</dbReference>
<protein>
    <submittedName>
        <fullName evidence="2">Helix-turn-helix transcriptional regulator</fullName>
    </submittedName>
</protein>
<dbReference type="InterPro" id="IPR010982">
    <property type="entry name" value="Lambda_DNA-bd_dom_sf"/>
</dbReference>
<dbReference type="SUPFAM" id="SSF47413">
    <property type="entry name" value="lambda repressor-like DNA-binding domains"/>
    <property type="match status" value="1"/>
</dbReference>
<dbReference type="Proteomes" id="UP000544054">
    <property type="component" value="Unassembled WGS sequence"/>
</dbReference>
<dbReference type="Pfam" id="PF01381">
    <property type="entry name" value="HTH_3"/>
    <property type="match status" value="1"/>
</dbReference>
<accession>A0A7Y0FRD5</accession>
<keyword evidence="3" id="KW-1185">Reference proteome</keyword>
<dbReference type="Gene3D" id="1.10.260.40">
    <property type="entry name" value="lambda repressor-like DNA-binding domains"/>
    <property type="match status" value="1"/>
</dbReference>
<feature type="domain" description="HTH cro/C1-type" evidence="1">
    <location>
        <begin position="6"/>
        <end position="60"/>
    </location>
</feature>
<sequence>MKKEKLMQLRKEKGYTQQQMADVIATDVSNYNRRESGEVKMLRREWDKIARFLDVPVMEIYEGDIITKPIPVKNEAFYIRTIDNLNAYIKLQNEEIERLKKK</sequence>
<evidence type="ECO:0000313" key="3">
    <source>
        <dbReference type="Proteomes" id="UP000544054"/>
    </source>
</evidence>
<name>A0A7Y0FRD5_9FLAO</name>
<reference evidence="2 3" key="1">
    <citation type="submission" date="2020-04" db="EMBL/GenBank/DDBJ databases">
        <title>Chryseobacterium sp. RP-3-3 sp. nov., isolated from Jeju soil.</title>
        <authorList>
            <person name="Dahal R.H."/>
        </authorList>
    </citation>
    <scope>NUCLEOTIDE SEQUENCE [LARGE SCALE GENOMIC DNA]</scope>
    <source>
        <strain evidence="2 3">RP-3-3</strain>
    </source>
</reference>
<dbReference type="AlphaFoldDB" id="A0A7Y0FRD5"/>
<dbReference type="PROSITE" id="PS50943">
    <property type="entry name" value="HTH_CROC1"/>
    <property type="match status" value="1"/>
</dbReference>
<evidence type="ECO:0000313" key="2">
    <source>
        <dbReference type="EMBL" id="NML70018.1"/>
    </source>
</evidence>
<dbReference type="RefSeq" id="WP_169234557.1">
    <property type="nucleotide sequence ID" value="NZ_JABBGI010000010.1"/>
</dbReference>
<dbReference type="InterPro" id="IPR001387">
    <property type="entry name" value="Cro/C1-type_HTH"/>
</dbReference>
<organism evidence="2 3">
    <name type="scientific">Chryseobacterium antibioticum</name>
    <dbReference type="NCBI Taxonomy" id="2728847"/>
    <lineage>
        <taxon>Bacteria</taxon>
        <taxon>Pseudomonadati</taxon>
        <taxon>Bacteroidota</taxon>
        <taxon>Flavobacteriia</taxon>
        <taxon>Flavobacteriales</taxon>
        <taxon>Weeksellaceae</taxon>
        <taxon>Chryseobacterium group</taxon>
        <taxon>Chryseobacterium</taxon>
    </lineage>
</organism>
<dbReference type="SMART" id="SM00530">
    <property type="entry name" value="HTH_XRE"/>
    <property type="match status" value="1"/>
</dbReference>
<dbReference type="GO" id="GO:0003677">
    <property type="term" value="F:DNA binding"/>
    <property type="evidence" value="ECO:0007669"/>
    <property type="project" value="InterPro"/>
</dbReference>
<comment type="caution">
    <text evidence="2">The sequence shown here is derived from an EMBL/GenBank/DDBJ whole genome shotgun (WGS) entry which is preliminary data.</text>
</comment>